<dbReference type="AlphaFoldDB" id="A0A7U3UP04"/>
<organism evidence="1 2">
    <name type="scientific">Actinacidiphila reveromycinica</name>
    <dbReference type="NCBI Taxonomy" id="659352"/>
    <lineage>
        <taxon>Bacteria</taxon>
        <taxon>Bacillati</taxon>
        <taxon>Actinomycetota</taxon>
        <taxon>Actinomycetes</taxon>
        <taxon>Kitasatosporales</taxon>
        <taxon>Streptomycetaceae</taxon>
        <taxon>Actinacidiphila</taxon>
    </lineage>
</organism>
<reference evidence="1 2" key="3">
    <citation type="journal article" date="2011" name="Nat. Chem. Biol.">
        <title>Reveromycin A biosynthesis uses RevG and RevJ for stereospecific spiroacetal formation.</title>
        <authorList>
            <person name="Takahashi S."/>
            <person name="Toyoda A."/>
            <person name="Sekiyama Y."/>
            <person name="Takagi H."/>
            <person name="Nogawa T."/>
            <person name="Uramoto M."/>
            <person name="Suzuki R."/>
            <person name="Koshino H."/>
            <person name="Kumano T."/>
            <person name="Panthee S."/>
            <person name="Dairi T."/>
            <person name="Ishikawa J."/>
            <person name="Ikeda H."/>
            <person name="Sakaki Y."/>
            <person name="Osada H."/>
        </authorList>
    </citation>
    <scope>NUCLEOTIDE SEQUENCE [LARGE SCALE GENOMIC DNA]</scope>
    <source>
        <strain evidence="1 2">SN-593</strain>
    </source>
</reference>
<keyword evidence="2" id="KW-1185">Reference proteome</keyword>
<gene>
    <name evidence="1" type="ORF">RVR_1258</name>
</gene>
<reference evidence="1 2" key="1">
    <citation type="journal article" date="2010" name="J. Bacteriol.">
        <title>Biochemical characterization of a novel indole prenyltransferase from Streptomyces sp. SN-593.</title>
        <authorList>
            <person name="Takahashi S."/>
            <person name="Takagi H."/>
            <person name="Toyoda A."/>
            <person name="Uramoto M."/>
            <person name="Nogawa T."/>
            <person name="Ueki M."/>
            <person name="Sakaki Y."/>
            <person name="Osada H."/>
        </authorList>
    </citation>
    <scope>NUCLEOTIDE SEQUENCE [LARGE SCALE GENOMIC DNA]</scope>
    <source>
        <strain evidence="1 2">SN-593</strain>
    </source>
</reference>
<dbReference type="RefSeq" id="WP_202232591.1">
    <property type="nucleotide sequence ID" value="NZ_AP018365.1"/>
</dbReference>
<evidence type="ECO:0000313" key="1">
    <source>
        <dbReference type="EMBL" id="BBA96107.1"/>
    </source>
</evidence>
<accession>A0A7U3UP04</accession>
<evidence type="ECO:0000313" key="2">
    <source>
        <dbReference type="Proteomes" id="UP000595703"/>
    </source>
</evidence>
<name>A0A7U3UP04_9ACTN</name>
<dbReference type="KEGG" id="arev:RVR_1258"/>
<reference evidence="1 2" key="4">
    <citation type="journal article" date="2020" name="Sci. Rep.">
        <title>beta-carboline chemical signals induce reveromycin production through a LuxR family regulator in Streptomyces sp. SN-593.</title>
        <authorList>
            <person name="Panthee S."/>
            <person name="Kito N."/>
            <person name="Hayashi T."/>
            <person name="Shimizu T."/>
            <person name="Ishikawa J."/>
            <person name="Hamamoto H."/>
            <person name="Osada H."/>
            <person name="Takahashi S."/>
        </authorList>
    </citation>
    <scope>NUCLEOTIDE SEQUENCE [LARGE SCALE GENOMIC DNA]</scope>
    <source>
        <strain evidence="1 2">SN-593</strain>
    </source>
</reference>
<sequence length="108" mass="11009">MSDIQLTAEERRSFGALVAQLWSDEELATRYRDEPVAVLAEYGISAQEALPVPPAPVEEISDESLGLLGAVGGLSTCGSASSFSCPGCTASTVGSGTCCGSQPTLPVS</sequence>
<reference evidence="1 2" key="2">
    <citation type="journal article" date="2011" name="J. Antibiot.">
        <title>Furaquinocins I and J: novel polyketide isoprenoid hybrid compounds from Streptomyces reveromyceticus SN-593.</title>
        <authorList>
            <person name="Panthee S."/>
            <person name="Takahashi S."/>
            <person name="Takagi H."/>
            <person name="Nogawa T."/>
            <person name="Oowada E."/>
            <person name="Uramoto M."/>
            <person name="Osada H."/>
        </authorList>
    </citation>
    <scope>NUCLEOTIDE SEQUENCE [LARGE SCALE GENOMIC DNA]</scope>
    <source>
        <strain evidence="1 2">SN-593</strain>
    </source>
</reference>
<dbReference type="EMBL" id="AP018365">
    <property type="protein sequence ID" value="BBA96107.1"/>
    <property type="molecule type" value="Genomic_DNA"/>
</dbReference>
<dbReference type="Proteomes" id="UP000595703">
    <property type="component" value="Chromosome"/>
</dbReference>
<protein>
    <submittedName>
        <fullName evidence="1">Uncharacterized protein</fullName>
    </submittedName>
</protein>
<proteinExistence type="predicted"/>